<proteinExistence type="inferred from homology"/>
<dbReference type="RefSeq" id="WP_231390060.1">
    <property type="nucleotide sequence ID" value="NZ_MU158690.1"/>
</dbReference>
<protein>
    <recommendedName>
        <fullName evidence="6">Beta-xylosidase</fullName>
    </recommendedName>
</protein>
<dbReference type="InterPro" id="IPR006710">
    <property type="entry name" value="Glyco_hydro_43"/>
</dbReference>
<dbReference type="PANTHER" id="PTHR22925:SF3">
    <property type="entry name" value="GLYCOSYL HYDROLASE FAMILY PROTEIN 43"/>
    <property type="match status" value="1"/>
</dbReference>
<dbReference type="SUPFAM" id="SSF75005">
    <property type="entry name" value="Arabinanase/levansucrase/invertase"/>
    <property type="match status" value="2"/>
</dbReference>
<evidence type="ECO:0000256" key="3">
    <source>
        <dbReference type="ARBA" id="ARBA00023295"/>
    </source>
</evidence>
<dbReference type="Gene3D" id="2.115.10.20">
    <property type="entry name" value="Glycosyl hydrolase domain, family 43"/>
    <property type="match status" value="2"/>
</dbReference>
<dbReference type="InterPro" id="IPR023296">
    <property type="entry name" value="Glyco_hydro_beta-prop_sf"/>
</dbReference>
<evidence type="ECO:0000256" key="2">
    <source>
        <dbReference type="ARBA" id="ARBA00022801"/>
    </source>
</evidence>
<evidence type="ECO:0000313" key="5">
    <source>
        <dbReference type="Proteomes" id="UP000618319"/>
    </source>
</evidence>
<gene>
    <name evidence="4" type="ORF">C4F40_14490</name>
</gene>
<dbReference type="CDD" id="cd18821">
    <property type="entry name" value="GH43_Pc3Gal43A-like"/>
    <property type="match status" value="1"/>
</dbReference>
<comment type="similarity">
    <text evidence="1">Belongs to the glycosyl hydrolase 43 family.</text>
</comment>
<organism evidence="4 5">
    <name type="scientific">Sphingobacterium pedocola</name>
    <dbReference type="NCBI Taxonomy" id="2082722"/>
    <lineage>
        <taxon>Bacteria</taxon>
        <taxon>Pseudomonadati</taxon>
        <taxon>Bacteroidota</taxon>
        <taxon>Sphingobacteriia</taxon>
        <taxon>Sphingobacteriales</taxon>
        <taxon>Sphingobacteriaceae</taxon>
        <taxon>Sphingobacterium</taxon>
    </lineage>
</organism>
<evidence type="ECO:0008006" key="6">
    <source>
        <dbReference type="Google" id="ProtNLM"/>
    </source>
</evidence>
<dbReference type="Gene3D" id="2.60.120.260">
    <property type="entry name" value="Galactose-binding domain-like"/>
    <property type="match status" value="1"/>
</dbReference>
<dbReference type="PANTHER" id="PTHR22925">
    <property type="entry name" value="GLYCOSYL HYDROLASE 43 FAMILY MEMBER"/>
    <property type="match status" value="1"/>
</dbReference>
<name>A0ABR9T9B5_9SPHI</name>
<evidence type="ECO:0000313" key="4">
    <source>
        <dbReference type="EMBL" id="MBE8721934.1"/>
    </source>
</evidence>
<keyword evidence="2" id="KW-0378">Hydrolase</keyword>
<evidence type="ECO:0000256" key="1">
    <source>
        <dbReference type="ARBA" id="ARBA00009865"/>
    </source>
</evidence>
<comment type="caution">
    <text evidence="4">The sequence shown here is derived from an EMBL/GenBank/DDBJ whole genome shotgun (WGS) entry which is preliminary data.</text>
</comment>
<dbReference type="Proteomes" id="UP000618319">
    <property type="component" value="Unassembled WGS sequence"/>
</dbReference>
<sequence>MKLFTTIFFVLMSMYNVWGQEKVSSTNNTVIYNGVPWFDDKADIVNAHGACIVEDDGKYYLFGEYKTDSVNMFIGFSCYSSTDLVNWTFERLALPQQKDGPLGPDRVGERVKVMKSPATGEYVMYMHTDDRKYTDPQVGYATSKTINGEYTFQGPLLYEGEPIRKWDMGTFQDHDGTGYLLMHHGDIYRLSADFRSAADRVVSGIPGSGESPAMFHEGGTYYLLSSGLTSWERNDNMYHTAPSIEGPWTKQGVFAPEGTLTHNSQCSFVFPVKSGKQMEYMYMGDRWSYPRQGQAATQVWLPLKAKGTTLSIPTYWAAWDVTTFRPVNRQLLGLPVNQQLKSNRKGDFVTIPFNGAALGLVGRSGPDGGYARISIVGKGGDTLQSSLVDFYSKVTHSGLRFVSPAFPEGDYTLHVEVAGEQGVWRNKRGDRFGSTDFWVRIEDVKLLSDSANVAAREYLLPSDNKNNPVIHGYYADPEILYAEKTGKYYLYPTSDGFHNWAGYRFKVFSSSNLRDWQDEGVMLDLRRDTRWASNNAWAPCIIEKKTATGYKYYYYYSAAKNIGVAVADEPTGPFTDLGKPIIPNDTTTRSQEIDPDVMYDPASGKYFLYWGSGYMRVAELNENMTSIKKETINVLTPKSTYREGTYVVHRNNKYYFFWSENDTRDENYRVRYAISDSPTGPLNIPESNLILAKDTTKGIYGPGHHSVIQVPGTDEWYIVYHRFRRPNAKGMGWAAGYNREVCIDRMEFNTDGTIKVVVPTL</sequence>
<dbReference type="CDD" id="cd18828">
    <property type="entry name" value="GH43_BT3675-like"/>
    <property type="match status" value="1"/>
</dbReference>
<keyword evidence="5" id="KW-1185">Reference proteome</keyword>
<accession>A0ABR9T9B5</accession>
<dbReference type="EMBL" id="PSKQ01000022">
    <property type="protein sequence ID" value="MBE8721934.1"/>
    <property type="molecule type" value="Genomic_DNA"/>
</dbReference>
<keyword evidence="3" id="KW-0326">Glycosidase</keyword>
<dbReference type="Pfam" id="PF04616">
    <property type="entry name" value="Glyco_hydro_43"/>
    <property type="match status" value="2"/>
</dbReference>
<reference evidence="4 5" key="1">
    <citation type="submission" date="2018-02" db="EMBL/GenBank/DDBJ databases">
        <title>Sphingobacterium KA21.</title>
        <authorList>
            <person name="Vasarhelyi B.M."/>
            <person name="Deshmukh S."/>
            <person name="Balint B."/>
            <person name="Kukolya J."/>
        </authorList>
    </citation>
    <scope>NUCLEOTIDE SEQUENCE [LARGE SCALE GENOMIC DNA]</scope>
    <source>
        <strain evidence="4 5">Ka21</strain>
    </source>
</reference>